<dbReference type="RefSeq" id="WP_270029685.1">
    <property type="nucleotide sequence ID" value="NZ_JAPDDP010000102.1"/>
</dbReference>
<sequence>MKPVFFLREALRALKRNAIPSFAAMATVLVTVLVLGVFIPVVQATTGAANEVRGKVIADVYLKTDAQQKDVDRVERVLKSEPMIKSVEFISKDAAYKTERERNPKAYELLGSNPLPDTFRITPGNPDDIAKIKDALAPEAAGGGRTVIDPAIDEVRNREEDTNKILAVTGVVKITMALLAGLLGVASMLLIANTIRLSLYARRREVEVMKLVGATDWFIRWPFVLEGVIVGLVGGVLAIALLAVVKIAVVDPLAADFALIAAPDTIDFPLLIGLLLVAAVAVSSLGSGLSLRKFLRV</sequence>
<feature type="domain" description="FtsX extracellular" evidence="13">
    <location>
        <begin position="59"/>
        <end position="136"/>
    </location>
</feature>
<comment type="caution">
    <text evidence="14">The sequence shown here is derived from an EMBL/GenBank/DDBJ whole genome shotgun (WGS) entry which is preliminary data.</text>
</comment>
<accession>A0A9X3NHJ0</accession>
<evidence type="ECO:0000256" key="5">
    <source>
        <dbReference type="ARBA" id="ARBA00022618"/>
    </source>
</evidence>
<feature type="transmembrane region" description="Helical" evidence="11">
    <location>
        <begin position="21"/>
        <end position="42"/>
    </location>
</feature>
<dbReference type="PIRSF" id="PIRSF003097">
    <property type="entry name" value="FtsX"/>
    <property type="match status" value="1"/>
</dbReference>
<dbReference type="Pfam" id="PF18075">
    <property type="entry name" value="FtsX_ECD"/>
    <property type="match status" value="1"/>
</dbReference>
<keyword evidence="4 10" id="KW-1003">Cell membrane</keyword>
<evidence type="ECO:0000256" key="8">
    <source>
        <dbReference type="ARBA" id="ARBA00023136"/>
    </source>
</evidence>
<evidence type="ECO:0000256" key="3">
    <source>
        <dbReference type="ARBA" id="ARBA00021907"/>
    </source>
</evidence>
<reference evidence="14" key="1">
    <citation type="submission" date="2022-10" db="EMBL/GenBank/DDBJ databases">
        <title>The WGS of Solirubrobacter phytolaccae KCTC 29190.</title>
        <authorList>
            <person name="Jiang Z."/>
        </authorList>
    </citation>
    <scope>NUCLEOTIDE SEQUENCE</scope>
    <source>
        <strain evidence="14">KCTC 29190</strain>
    </source>
</reference>
<keyword evidence="5 10" id="KW-0132">Cell division</keyword>
<comment type="similarity">
    <text evidence="2 10">Belongs to the ABC-4 integral membrane protein family. FtsX subfamily.</text>
</comment>
<evidence type="ECO:0000256" key="6">
    <source>
        <dbReference type="ARBA" id="ARBA00022692"/>
    </source>
</evidence>
<proteinExistence type="inferred from homology"/>
<evidence type="ECO:0000256" key="9">
    <source>
        <dbReference type="ARBA" id="ARBA00023306"/>
    </source>
</evidence>
<evidence type="ECO:0000259" key="13">
    <source>
        <dbReference type="Pfam" id="PF18075"/>
    </source>
</evidence>
<feature type="transmembrane region" description="Helical" evidence="11">
    <location>
        <begin position="228"/>
        <end position="250"/>
    </location>
</feature>
<dbReference type="GO" id="GO:0005886">
    <property type="term" value="C:plasma membrane"/>
    <property type="evidence" value="ECO:0007669"/>
    <property type="project" value="UniProtKB-SubCell"/>
</dbReference>
<dbReference type="EMBL" id="JAPDDP010000102">
    <property type="protein sequence ID" value="MDA0185197.1"/>
    <property type="molecule type" value="Genomic_DNA"/>
</dbReference>
<dbReference type="Gene3D" id="3.30.70.3040">
    <property type="match status" value="1"/>
</dbReference>
<feature type="transmembrane region" description="Helical" evidence="11">
    <location>
        <begin position="174"/>
        <end position="195"/>
    </location>
</feature>
<keyword evidence="15" id="KW-1185">Reference proteome</keyword>
<evidence type="ECO:0000259" key="12">
    <source>
        <dbReference type="Pfam" id="PF02687"/>
    </source>
</evidence>
<evidence type="ECO:0000256" key="2">
    <source>
        <dbReference type="ARBA" id="ARBA00007379"/>
    </source>
</evidence>
<dbReference type="NCBIfam" id="NF038347">
    <property type="entry name" value="FtsX_Gpos"/>
    <property type="match status" value="1"/>
</dbReference>
<keyword evidence="6 11" id="KW-0812">Transmembrane</keyword>
<evidence type="ECO:0000313" key="15">
    <source>
        <dbReference type="Proteomes" id="UP001147653"/>
    </source>
</evidence>
<keyword evidence="8 10" id="KW-0472">Membrane</keyword>
<organism evidence="14 15">
    <name type="scientific">Solirubrobacter phytolaccae</name>
    <dbReference type="NCBI Taxonomy" id="1404360"/>
    <lineage>
        <taxon>Bacteria</taxon>
        <taxon>Bacillati</taxon>
        <taxon>Actinomycetota</taxon>
        <taxon>Thermoleophilia</taxon>
        <taxon>Solirubrobacterales</taxon>
        <taxon>Solirubrobacteraceae</taxon>
        <taxon>Solirubrobacter</taxon>
    </lineage>
</organism>
<dbReference type="Proteomes" id="UP001147653">
    <property type="component" value="Unassembled WGS sequence"/>
</dbReference>
<evidence type="ECO:0000313" key="14">
    <source>
        <dbReference type="EMBL" id="MDA0185197.1"/>
    </source>
</evidence>
<dbReference type="PANTHER" id="PTHR47755:SF1">
    <property type="entry name" value="CELL DIVISION PROTEIN FTSX"/>
    <property type="match status" value="1"/>
</dbReference>
<feature type="domain" description="ABC3 transporter permease C-terminal" evidence="12">
    <location>
        <begin position="179"/>
        <end position="296"/>
    </location>
</feature>
<dbReference type="Pfam" id="PF02687">
    <property type="entry name" value="FtsX"/>
    <property type="match status" value="1"/>
</dbReference>
<gene>
    <name evidence="14" type="primary">ftsX</name>
    <name evidence="14" type="ORF">OJ997_33140</name>
</gene>
<dbReference type="PANTHER" id="PTHR47755">
    <property type="entry name" value="CELL DIVISION PROTEIN FTSX"/>
    <property type="match status" value="1"/>
</dbReference>
<dbReference type="InterPro" id="IPR004513">
    <property type="entry name" value="FtsX"/>
</dbReference>
<keyword evidence="7 11" id="KW-1133">Transmembrane helix</keyword>
<dbReference type="InterPro" id="IPR003838">
    <property type="entry name" value="ABC3_permease_C"/>
</dbReference>
<evidence type="ECO:0000256" key="7">
    <source>
        <dbReference type="ARBA" id="ARBA00022989"/>
    </source>
</evidence>
<dbReference type="GO" id="GO:0051301">
    <property type="term" value="P:cell division"/>
    <property type="evidence" value="ECO:0007669"/>
    <property type="project" value="UniProtKB-KW"/>
</dbReference>
<evidence type="ECO:0000256" key="1">
    <source>
        <dbReference type="ARBA" id="ARBA00004651"/>
    </source>
</evidence>
<evidence type="ECO:0000256" key="4">
    <source>
        <dbReference type="ARBA" id="ARBA00022475"/>
    </source>
</evidence>
<protein>
    <recommendedName>
        <fullName evidence="3 10">Cell division protein FtsX</fullName>
    </recommendedName>
</protein>
<feature type="transmembrane region" description="Helical" evidence="11">
    <location>
        <begin position="270"/>
        <end position="291"/>
    </location>
</feature>
<dbReference type="InterPro" id="IPR058204">
    <property type="entry name" value="FtsX_firmicutes-type"/>
</dbReference>
<evidence type="ECO:0000256" key="11">
    <source>
        <dbReference type="SAM" id="Phobius"/>
    </source>
</evidence>
<evidence type="ECO:0000256" key="10">
    <source>
        <dbReference type="PIRNR" id="PIRNR003097"/>
    </source>
</evidence>
<name>A0A9X3NHJ0_9ACTN</name>
<comment type="subcellular location">
    <subcellularLocation>
        <location evidence="1">Cell membrane</location>
        <topology evidence="1">Multi-pass membrane protein</topology>
    </subcellularLocation>
</comment>
<dbReference type="AlphaFoldDB" id="A0A9X3NHJ0"/>
<keyword evidence="9 10" id="KW-0131">Cell cycle</keyword>
<dbReference type="InterPro" id="IPR040690">
    <property type="entry name" value="FtsX_ECD"/>
</dbReference>